<evidence type="ECO:0000313" key="6">
    <source>
        <dbReference type="EMBL" id="PIO74055.1"/>
    </source>
</evidence>
<dbReference type="GO" id="GO:0016020">
    <property type="term" value="C:membrane"/>
    <property type="evidence" value="ECO:0007669"/>
    <property type="project" value="UniProtKB-SubCell"/>
</dbReference>
<sequence>MTDVVPAAAPEVVENQAEGGAWAAIKSVASRMLLIYFVTSMFKSYTSGPQNTDQNVTIAHAKYPPSRNLFPPGQLFDVYLYLDASVIYGVRQLNKFRKKYYKQTANLITGKSDQSEDDLEKAAKMKFEILNFWHPNLTISLVDDQTQWSKGSLPPPFDEAIKFDTDGGFYLPILYFNDYWNLASEYTPVNDTVKTRNKWSSMLGNDQEEDDQDAIKQALLETNPIVLGRQ</sequence>
<dbReference type="AlphaFoldDB" id="A0A2G9UUX2"/>
<evidence type="ECO:0000256" key="5">
    <source>
        <dbReference type="ARBA" id="ARBA00023136"/>
    </source>
</evidence>
<comment type="similarity">
    <text evidence="2">Belongs to the CLPTM1 family.</text>
</comment>
<evidence type="ECO:0000256" key="1">
    <source>
        <dbReference type="ARBA" id="ARBA00004141"/>
    </source>
</evidence>
<evidence type="ECO:0000256" key="3">
    <source>
        <dbReference type="ARBA" id="ARBA00022692"/>
    </source>
</evidence>
<dbReference type="PANTHER" id="PTHR21347:SF14">
    <property type="entry name" value="LIPID SCRAMBLASE CLPTM1-RELATED"/>
    <property type="match status" value="1"/>
</dbReference>
<dbReference type="Pfam" id="PF05602">
    <property type="entry name" value="CLPTM1"/>
    <property type="match status" value="1"/>
</dbReference>
<organism evidence="6 7">
    <name type="scientific">Teladorsagia circumcincta</name>
    <name type="common">Brown stomach worm</name>
    <name type="synonym">Ostertagia circumcincta</name>
    <dbReference type="NCBI Taxonomy" id="45464"/>
    <lineage>
        <taxon>Eukaryota</taxon>
        <taxon>Metazoa</taxon>
        <taxon>Ecdysozoa</taxon>
        <taxon>Nematoda</taxon>
        <taxon>Chromadorea</taxon>
        <taxon>Rhabditida</taxon>
        <taxon>Rhabditina</taxon>
        <taxon>Rhabditomorpha</taxon>
        <taxon>Strongyloidea</taxon>
        <taxon>Trichostrongylidae</taxon>
        <taxon>Teladorsagia</taxon>
    </lineage>
</organism>
<gene>
    <name evidence="6" type="ORF">TELCIR_03940</name>
</gene>
<comment type="subcellular location">
    <subcellularLocation>
        <location evidence="1">Membrane</location>
        <topology evidence="1">Multi-pass membrane protein</topology>
    </subcellularLocation>
</comment>
<reference evidence="6 7" key="1">
    <citation type="submission" date="2015-09" db="EMBL/GenBank/DDBJ databases">
        <title>Draft genome of the parasitic nematode Teladorsagia circumcincta isolate WARC Sus (inbred).</title>
        <authorList>
            <person name="Mitreva M."/>
        </authorList>
    </citation>
    <scope>NUCLEOTIDE SEQUENCE [LARGE SCALE GENOMIC DNA]</scope>
    <source>
        <strain evidence="6 7">S</strain>
    </source>
</reference>
<dbReference type="OrthoDB" id="378564at2759"/>
<dbReference type="Proteomes" id="UP000230423">
    <property type="component" value="Unassembled WGS sequence"/>
</dbReference>
<protein>
    <submittedName>
        <fullName evidence="6">Cleft lip and palate transmembrane protein 1</fullName>
    </submittedName>
</protein>
<keyword evidence="5" id="KW-0472">Membrane</keyword>
<evidence type="ECO:0000256" key="2">
    <source>
        <dbReference type="ARBA" id="ARBA00009310"/>
    </source>
</evidence>
<evidence type="ECO:0000313" key="7">
    <source>
        <dbReference type="Proteomes" id="UP000230423"/>
    </source>
</evidence>
<keyword evidence="3 6" id="KW-0812">Transmembrane</keyword>
<dbReference type="EMBL" id="KZ345340">
    <property type="protein sequence ID" value="PIO74055.1"/>
    <property type="molecule type" value="Genomic_DNA"/>
</dbReference>
<accession>A0A2G9UUX2</accession>
<proteinExistence type="inferred from homology"/>
<dbReference type="GO" id="GO:0012505">
    <property type="term" value="C:endomembrane system"/>
    <property type="evidence" value="ECO:0007669"/>
    <property type="project" value="TreeGrafter"/>
</dbReference>
<keyword evidence="4" id="KW-1133">Transmembrane helix</keyword>
<evidence type="ECO:0000256" key="4">
    <source>
        <dbReference type="ARBA" id="ARBA00022989"/>
    </source>
</evidence>
<feature type="non-terminal residue" evidence="6">
    <location>
        <position position="230"/>
    </location>
</feature>
<keyword evidence="7" id="KW-1185">Reference proteome</keyword>
<dbReference type="InterPro" id="IPR008429">
    <property type="entry name" value="CLPTM1"/>
</dbReference>
<name>A0A2G9UUX2_TELCI</name>
<dbReference type="PANTHER" id="PTHR21347">
    <property type="entry name" value="CLEFT LIP AND PALATE ASSOCIATED TRANSMEMBRANE PROTEIN-RELATED"/>
    <property type="match status" value="1"/>
</dbReference>